<protein>
    <submittedName>
        <fullName evidence="2">Uncharacterized protein</fullName>
    </submittedName>
</protein>
<organism evidence="2">
    <name type="scientific">Aegilops tauschii</name>
    <name type="common">Tausch's goatgrass</name>
    <name type="synonym">Aegilops squarrosa</name>
    <dbReference type="NCBI Taxonomy" id="37682"/>
    <lineage>
        <taxon>Eukaryota</taxon>
        <taxon>Viridiplantae</taxon>
        <taxon>Streptophyta</taxon>
        <taxon>Embryophyta</taxon>
        <taxon>Tracheophyta</taxon>
        <taxon>Spermatophyta</taxon>
        <taxon>Magnoliopsida</taxon>
        <taxon>Liliopsida</taxon>
        <taxon>Poales</taxon>
        <taxon>Poaceae</taxon>
        <taxon>BOP clade</taxon>
        <taxon>Pooideae</taxon>
        <taxon>Triticodae</taxon>
        <taxon>Triticeae</taxon>
        <taxon>Triticinae</taxon>
        <taxon>Aegilops</taxon>
    </lineage>
</organism>
<dbReference type="AlphaFoldDB" id="M8BZE6"/>
<reference evidence="2" key="1">
    <citation type="submission" date="2015-06" db="UniProtKB">
        <authorList>
            <consortium name="EnsemblPlants"/>
        </authorList>
    </citation>
    <scope>IDENTIFICATION</scope>
</reference>
<sequence length="110" mass="12253">MAQGYWVGESQNKLAPQIEVSLKEQIWENSSTLKHRWSELRGQSIRGGRIRSSARELNAGQSSDVQHGQSRRLSSSSSRGDQVLCGLIPLPLLPDKQPHTFQPSPHIAQL</sequence>
<accession>M8BZE6</accession>
<feature type="compositionally biased region" description="Polar residues" evidence="1">
    <location>
        <begin position="59"/>
        <end position="68"/>
    </location>
</feature>
<dbReference type="EnsemblPlants" id="EMT08298">
    <property type="protein sequence ID" value="EMT08298"/>
    <property type="gene ID" value="F775_42693"/>
</dbReference>
<name>M8BZE6_AEGTA</name>
<proteinExistence type="predicted"/>
<feature type="region of interest" description="Disordered" evidence="1">
    <location>
        <begin position="56"/>
        <end position="82"/>
    </location>
</feature>
<evidence type="ECO:0000313" key="2">
    <source>
        <dbReference type="EnsemblPlants" id="EMT08298"/>
    </source>
</evidence>
<evidence type="ECO:0000256" key="1">
    <source>
        <dbReference type="SAM" id="MobiDB-lite"/>
    </source>
</evidence>